<dbReference type="GO" id="GO:0000328">
    <property type="term" value="C:fungal-type vacuole lumen"/>
    <property type="evidence" value="ECO:0007669"/>
    <property type="project" value="TreeGrafter"/>
</dbReference>
<dbReference type="SUPFAM" id="SSF55031">
    <property type="entry name" value="Bacterial exopeptidase dimerisation domain"/>
    <property type="match status" value="1"/>
</dbReference>
<comment type="similarity">
    <text evidence="1">Belongs to the peptidase M20A family.</text>
</comment>
<keyword evidence="2" id="KW-0645">Protease</keyword>
<dbReference type="InterPro" id="IPR047177">
    <property type="entry name" value="Pept_M20A"/>
</dbReference>
<feature type="binding site" evidence="7">
    <location>
        <position position="166"/>
    </location>
    <ligand>
        <name>Zn(2+)</name>
        <dbReference type="ChEBI" id="CHEBI:29105"/>
        <label>2</label>
    </ligand>
</feature>
<dbReference type="PANTHER" id="PTHR45962:SF1">
    <property type="entry name" value="N-FATTY-ACYL-AMINO ACID SYNTHASE_HYDROLASE PM20D1"/>
    <property type="match status" value="1"/>
</dbReference>
<dbReference type="EMBL" id="MCFI01000002">
    <property type="protein sequence ID" value="ORY87001.1"/>
    <property type="molecule type" value="Genomic_DNA"/>
</dbReference>
<proteinExistence type="inferred from homology"/>
<feature type="binding site" evidence="7">
    <location>
        <position position="131"/>
    </location>
    <ligand>
        <name>Zn(2+)</name>
        <dbReference type="ChEBI" id="CHEBI:29105"/>
        <label>2</label>
    </ligand>
</feature>
<feature type="binding site" evidence="7">
    <location>
        <position position="166"/>
    </location>
    <ligand>
        <name>Zn(2+)</name>
        <dbReference type="ChEBI" id="CHEBI:29105"/>
        <label>1</label>
    </ligand>
</feature>
<dbReference type="GeneID" id="63784110"/>
<gene>
    <name evidence="9" type="ORF">BCR37DRAFT_343530</name>
</gene>
<evidence type="ECO:0000256" key="4">
    <source>
        <dbReference type="ARBA" id="ARBA00022801"/>
    </source>
</evidence>
<dbReference type="InterPro" id="IPR017141">
    <property type="entry name" value="Pept_M20_carboxypep"/>
</dbReference>
<keyword evidence="5 7" id="KW-0862">Zinc</keyword>
<feature type="binding site" evidence="7">
    <location>
        <position position="498"/>
    </location>
    <ligand>
        <name>Zn(2+)</name>
        <dbReference type="ChEBI" id="CHEBI:29105"/>
        <label>1</label>
    </ligand>
</feature>
<dbReference type="InterPro" id="IPR036264">
    <property type="entry name" value="Bact_exopeptidase_dim_dom"/>
</dbReference>
<keyword evidence="10" id="KW-1185">Reference proteome</keyword>
<dbReference type="InterPro" id="IPR001261">
    <property type="entry name" value="ArgE/DapE_CS"/>
</dbReference>
<dbReference type="InterPro" id="IPR011650">
    <property type="entry name" value="Peptidase_M20_dimer"/>
</dbReference>
<evidence type="ECO:0000313" key="10">
    <source>
        <dbReference type="Proteomes" id="UP000193685"/>
    </source>
</evidence>
<sequence>MNVTPLSHGNSHPLKGACRQADAIIPGNGTKLSSLNETVTYLNGDSYKAVSQNLLSKAVTFPTVSYDDLGAVSGDDADERWATREPFIAFLAESFPLLHQQLKLERINTYGLLYTWQGSDASLKPTVLMAHTDVVPVAEATINQWSHPPFSGDFDGTYIWGRGASDCKNQLMAILESVTVLLEQGFAPKRTVVLSFGFDEEISGGQGAGTLAPTLIERYGEKGAAVIVDEGNGFVEQWGSLFASPGVTEKGHINVEVTIRMPGGHSSVPVDHTAIGVAAELVSLVEGDRYPSVFNQGNPFLEFLTCGAVHAPSFPRKWRILLTQHSKKALSKLAKKVAAQSLLVKYLFTTSIAVDVIRGGVKVYALPELVETSINHRVNIGESTADVKAKIEKLAKKVAKRHGLELVGFDAKDEQKAKTITLSANNVLEPAPLTPTGKDTPYAVIAGTTRALYDGVVVAPGLMTGNTDTRYYWALTDHIFRYSPARGVEGENSMASIHTVNEKQSLRGHLDAVTWFWTFIRNMDVAQV</sequence>
<dbReference type="OrthoDB" id="3064516at2759"/>
<accession>A0A1Y2FSM3</accession>
<dbReference type="Gene3D" id="1.10.150.900">
    <property type="match status" value="1"/>
</dbReference>
<dbReference type="PIRSF" id="PIRSF037217">
    <property type="entry name" value="Carboxypeptidase_S"/>
    <property type="match status" value="1"/>
</dbReference>
<dbReference type="GO" id="GO:0051603">
    <property type="term" value="P:proteolysis involved in protein catabolic process"/>
    <property type="evidence" value="ECO:0007669"/>
    <property type="project" value="TreeGrafter"/>
</dbReference>
<keyword evidence="9" id="KW-0121">Carboxypeptidase</keyword>
<evidence type="ECO:0000313" key="9">
    <source>
        <dbReference type="EMBL" id="ORY87001.1"/>
    </source>
</evidence>
<evidence type="ECO:0000256" key="1">
    <source>
        <dbReference type="ARBA" id="ARBA00006247"/>
    </source>
</evidence>
<dbReference type="PROSITE" id="PS00759">
    <property type="entry name" value="ARGE_DAPE_CPG2_2"/>
    <property type="match status" value="1"/>
</dbReference>
<dbReference type="RefSeq" id="XP_040727857.1">
    <property type="nucleotide sequence ID" value="XM_040867511.1"/>
</dbReference>
<protein>
    <submittedName>
        <fullName evidence="9">Vacuolar carboxypeptidase-like protein Cps1</fullName>
    </submittedName>
</protein>
<feature type="active site" evidence="6">
    <location>
        <position position="133"/>
    </location>
</feature>
<comment type="caution">
    <text evidence="9">The sequence shown here is derived from an EMBL/GenBank/DDBJ whole genome shotgun (WGS) entry which is preliminary data.</text>
</comment>
<dbReference type="PANTHER" id="PTHR45962">
    <property type="entry name" value="N-FATTY-ACYL-AMINO ACID SYNTHASE/HYDROLASE PM20D1"/>
    <property type="match status" value="1"/>
</dbReference>
<dbReference type="FunFam" id="3.40.630.10:FF:000027">
    <property type="entry name" value="N-fatty-acyl-amino acid synthase/hydrolase PM20D1"/>
    <property type="match status" value="1"/>
</dbReference>
<evidence type="ECO:0000256" key="5">
    <source>
        <dbReference type="ARBA" id="ARBA00022833"/>
    </source>
</evidence>
<dbReference type="InterPro" id="IPR002933">
    <property type="entry name" value="Peptidase_M20"/>
</dbReference>
<dbReference type="Pfam" id="PF07687">
    <property type="entry name" value="M20_dimer"/>
    <property type="match status" value="1"/>
</dbReference>
<dbReference type="OMA" id="DWTHHPF"/>
<keyword evidence="3 7" id="KW-0479">Metal-binding</keyword>
<keyword evidence="4" id="KW-0378">Hydrolase</keyword>
<reference evidence="9 10" key="1">
    <citation type="submission" date="2016-07" db="EMBL/GenBank/DDBJ databases">
        <title>Pervasive Adenine N6-methylation of Active Genes in Fungi.</title>
        <authorList>
            <consortium name="DOE Joint Genome Institute"/>
            <person name="Mondo S.J."/>
            <person name="Dannebaum R.O."/>
            <person name="Kuo R.C."/>
            <person name="Labutti K."/>
            <person name="Haridas S."/>
            <person name="Kuo A."/>
            <person name="Salamov A."/>
            <person name="Ahrendt S.R."/>
            <person name="Lipzen A."/>
            <person name="Sullivan W."/>
            <person name="Andreopoulos W.B."/>
            <person name="Clum A."/>
            <person name="Lindquist E."/>
            <person name="Daum C."/>
            <person name="Ramamoorthy G.K."/>
            <person name="Gryganskyi A."/>
            <person name="Culley D."/>
            <person name="Magnuson J.K."/>
            <person name="James T.Y."/>
            <person name="O'Malley M.A."/>
            <person name="Stajich J.E."/>
            <person name="Spatafora J.W."/>
            <person name="Visel A."/>
            <person name="Grigoriev I.V."/>
        </authorList>
    </citation>
    <scope>NUCLEOTIDE SEQUENCE [LARGE SCALE GENOMIC DNA]</scope>
    <source>
        <strain evidence="9 10">12-1054</strain>
    </source>
</reference>
<dbReference type="AlphaFoldDB" id="A0A1Y2FSM3"/>
<dbReference type="STRING" id="56484.A0A1Y2FSM3"/>
<evidence type="ECO:0000256" key="2">
    <source>
        <dbReference type="ARBA" id="ARBA00022670"/>
    </source>
</evidence>
<dbReference type="Gene3D" id="3.40.630.10">
    <property type="entry name" value="Zn peptidases"/>
    <property type="match status" value="1"/>
</dbReference>
<feature type="binding site" evidence="7">
    <location>
        <position position="201"/>
    </location>
    <ligand>
        <name>Zn(2+)</name>
        <dbReference type="ChEBI" id="CHEBI:29105"/>
        <label>1</label>
    </ligand>
</feature>
<dbReference type="CDD" id="cd05674">
    <property type="entry name" value="M20_yscS"/>
    <property type="match status" value="1"/>
</dbReference>
<evidence type="ECO:0000256" key="3">
    <source>
        <dbReference type="ARBA" id="ARBA00022723"/>
    </source>
</evidence>
<dbReference type="Pfam" id="PF01546">
    <property type="entry name" value="Peptidase_M20"/>
    <property type="match status" value="1"/>
</dbReference>
<organism evidence="9 10">
    <name type="scientific">Protomyces lactucae-debilis</name>
    <dbReference type="NCBI Taxonomy" id="2754530"/>
    <lineage>
        <taxon>Eukaryota</taxon>
        <taxon>Fungi</taxon>
        <taxon>Dikarya</taxon>
        <taxon>Ascomycota</taxon>
        <taxon>Taphrinomycotina</taxon>
        <taxon>Taphrinomycetes</taxon>
        <taxon>Taphrinales</taxon>
        <taxon>Protomycetaceae</taxon>
        <taxon>Protomyces</taxon>
    </lineage>
</organism>
<evidence type="ECO:0000256" key="6">
    <source>
        <dbReference type="PIRSR" id="PIRSR037217-1"/>
    </source>
</evidence>
<feature type="active site" description="Proton acceptor" evidence="6">
    <location>
        <position position="200"/>
    </location>
</feature>
<name>A0A1Y2FSM3_PROLT</name>
<feature type="domain" description="Peptidase M20 dimerisation" evidence="8">
    <location>
        <begin position="248"/>
        <end position="401"/>
    </location>
</feature>
<dbReference type="GO" id="GO:0004181">
    <property type="term" value="F:metallocarboxypeptidase activity"/>
    <property type="evidence" value="ECO:0007669"/>
    <property type="project" value="InterPro"/>
</dbReference>
<dbReference type="GO" id="GO:0046872">
    <property type="term" value="F:metal ion binding"/>
    <property type="evidence" value="ECO:0007669"/>
    <property type="project" value="UniProtKB-KW"/>
</dbReference>
<evidence type="ECO:0000256" key="7">
    <source>
        <dbReference type="PIRSR" id="PIRSR037217-2"/>
    </source>
</evidence>
<evidence type="ECO:0000259" key="8">
    <source>
        <dbReference type="Pfam" id="PF07687"/>
    </source>
</evidence>
<dbReference type="Proteomes" id="UP000193685">
    <property type="component" value="Unassembled WGS sequence"/>
</dbReference>
<dbReference type="Gene3D" id="3.30.70.360">
    <property type="match status" value="1"/>
</dbReference>
<dbReference type="SUPFAM" id="SSF53187">
    <property type="entry name" value="Zn-dependent exopeptidases"/>
    <property type="match status" value="1"/>
</dbReference>
<feature type="binding site" evidence="7">
    <location>
        <position position="229"/>
    </location>
    <ligand>
        <name>Zn(2+)</name>
        <dbReference type="ChEBI" id="CHEBI:29105"/>
        <label>2</label>
    </ligand>
</feature>